<dbReference type="Proteomes" id="UP001165121">
    <property type="component" value="Unassembled WGS sequence"/>
</dbReference>
<dbReference type="AlphaFoldDB" id="A0A9W6YM43"/>
<organism evidence="1 2">
    <name type="scientific">Phytophthora fragariaefolia</name>
    <dbReference type="NCBI Taxonomy" id="1490495"/>
    <lineage>
        <taxon>Eukaryota</taxon>
        <taxon>Sar</taxon>
        <taxon>Stramenopiles</taxon>
        <taxon>Oomycota</taxon>
        <taxon>Peronosporomycetes</taxon>
        <taxon>Peronosporales</taxon>
        <taxon>Peronosporaceae</taxon>
        <taxon>Phytophthora</taxon>
    </lineage>
</organism>
<sequence length="80" mass="8567">MLRASYVRRNGFSFIFKNAAAASEERTSTALPSDALQTSTAVVDALQRLGQLDRHLGEVRDDSDAVANAAAGVFEVLPDD</sequence>
<comment type="caution">
    <text evidence="1">The sequence shown here is derived from an EMBL/GenBank/DDBJ whole genome shotgun (WGS) entry which is preliminary data.</text>
</comment>
<gene>
    <name evidence="1" type="ORF">Pfra01_002899800</name>
</gene>
<protein>
    <submittedName>
        <fullName evidence="1">Unnamed protein product</fullName>
    </submittedName>
</protein>
<evidence type="ECO:0000313" key="1">
    <source>
        <dbReference type="EMBL" id="GMF89724.1"/>
    </source>
</evidence>
<reference evidence="1" key="1">
    <citation type="submission" date="2023-04" db="EMBL/GenBank/DDBJ databases">
        <title>Phytophthora fragariaefolia NBRC 109709.</title>
        <authorList>
            <person name="Ichikawa N."/>
            <person name="Sato H."/>
            <person name="Tonouchi N."/>
        </authorList>
    </citation>
    <scope>NUCLEOTIDE SEQUENCE</scope>
    <source>
        <strain evidence="1">NBRC 109709</strain>
    </source>
</reference>
<name>A0A9W6YM43_9STRA</name>
<keyword evidence="2" id="KW-1185">Reference proteome</keyword>
<accession>A0A9W6YM43</accession>
<dbReference type="EMBL" id="BSXT01013743">
    <property type="protein sequence ID" value="GMF89724.1"/>
    <property type="molecule type" value="Genomic_DNA"/>
</dbReference>
<evidence type="ECO:0000313" key="2">
    <source>
        <dbReference type="Proteomes" id="UP001165121"/>
    </source>
</evidence>
<proteinExistence type="predicted"/>